<dbReference type="eggNOG" id="ENOG50336Y4">
    <property type="taxonomic scope" value="Bacteria"/>
</dbReference>
<gene>
    <name evidence="1" type="ordered locus">Bcell_1837</name>
</gene>
<dbReference type="STRING" id="649639.Bcell_1837"/>
<name>E6TYP9_EVAC2</name>
<dbReference type="HOGENOM" id="CLU_2420786_0_0_9"/>
<dbReference type="EMBL" id="CP002394">
    <property type="protein sequence ID" value="ADU30099.1"/>
    <property type="molecule type" value="Genomic_DNA"/>
</dbReference>
<reference evidence="1" key="1">
    <citation type="submission" date="2010-12" db="EMBL/GenBank/DDBJ databases">
        <title>Complete sequence of Bacillus cellulosilyticus DSM 2522.</title>
        <authorList>
            <consortium name="US DOE Joint Genome Institute"/>
            <person name="Lucas S."/>
            <person name="Copeland A."/>
            <person name="Lapidus A."/>
            <person name="Cheng J.-F."/>
            <person name="Bruce D."/>
            <person name="Goodwin L."/>
            <person name="Pitluck S."/>
            <person name="Chertkov O."/>
            <person name="Detter J.C."/>
            <person name="Han C."/>
            <person name="Tapia R."/>
            <person name="Land M."/>
            <person name="Hauser L."/>
            <person name="Jeffries C."/>
            <person name="Kyrpides N."/>
            <person name="Ivanova N."/>
            <person name="Mikhailova N."/>
            <person name="Brumm P."/>
            <person name="Mead D."/>
            <person name="Woyke T."/>
        </authorList>
    </citation>
    <scope>NUCLEOTIDE SEQUENCE [LARGE SCALE GENOMIC DNA]</scope>
    <source>
        <strain evidence="1">DSM 2522</strain>
    </source>
</reference>
<keyword evidence="2" id="KW-1185">Reference proteome</keyword>
<sequence>MTGRNYRKNKKLYDKLEELGPVTPQQVAVIIGLVTRVLRVRAVVLDVEQNVEIILEGKLLKNKNLQKLMNEMNEEKVEEWIEMLQKFHPKQ</sequence>
<dbReference type="Proteomes" id="UP000001401">
    <property type="component" value="Chromosome"/>
</dbReference>
<dbReference type="KEGG" id="bco:Bcell_1837"/>
<protein>
    <submittedName>
        <fullName evidence="1">Uncharacterized protein</fullName>
    </submittedName>
</protein>
<accession>E6TYP9</accession>
<dbReference type="AlphaFoldDB" id="E6TYP9"/>
<dbReference type="RefSeq" id="WP_013488435.1">
    <property type="nucleotide sequence ID" value="NC_014829.1"/>
</dbReference>
<evidence type="ECO:0000313" key="2">
    <source>
        <dbReference type="Proteomes" id="UP000001401"/>
    </source>
</evidence>
<organism evidence="1 2">
    <name type="scientific">Evansella cellulosilytica (strain ATCC 21833 / DSM 2522 / FERM P-1141 / JCM 9156 / N-4)</name>
    <name type="common">Bacillus cellulosilyticus</name>
    <dbReference type="NCBI Taxonomy" id="649639"/>
    <lineage>
        <taxon>Bacteria</taxon>
        <taxon>Bacillati</taxon>
        <taxon>Bacillota</taxon>
        <taxon>Bacilli</taxon>
        <taxon>Bacillales</taxon>
        <taxon>Bacillaceae</taxon>
        <taxon>Evansella</taxon>
    </lineage>
</organism>
<dbReference type="OrthoDB" id="2887830at2"/>
<proteinExistence type="predicted"/>
<evidence type="ECO:0000313" key="1">
    <source>
        <dbReference type="EMBL" id="ADU30099.1"/>
    </source>
</evidence>